<feature type="binding site" evidence="6 7">
    <location>
        <position position="13"/>
    </location>
    <ligand>
        <name>Zn(2+)</name>
        <dbReference type="ChEBI" id="CHEBI:29105"/>
    </ligand>
</feature>
<keyword evidence="9" id="KW-0645">Protease</keyword>
<feature type="binding site" evidence="6">
    <location>
        <begin position="122"/>
        <end position="129"/>
    </location>
    <ligand>
        <name>ATP</name>
        <dbReference type="ChEBI" id="CHEBI:30616"/>
    </ligand>
</feature>
<comment type="similarity">
    <text evidence="6 7">Belongs to the ClpX chaperone family.</text>
</comment>
<dbReference type="InterPro" id="IPR027417">
    <property type="entry name" value="P-loop_NTPase"/>
</dbReference>
<feature type="binding site" evidence="6 7">
    <location>
        <position position="16"/>
    </location>
    <ligand>
        <name>Zn(2+)</name>
        <dbReference type="ChEBI" id="CHEBI:29105"/>
    </ligand>
</feature>
<evidence type="ECO:0000256" key="1">
    <source>
        <dbReference type="ARBA" id="ARBA00022723"/>
    </source>
</evidence>
<dbReference type="RefSeq" id="WP_057707449.1">
    <property type="nucleotide sequence ID" value="NZ_JQCL01000095.1"/>
</dbReference>
<dbReference type="FunFam" id="3.40.50.300:FF:000005">
    <property type="entry name" value="ATP-dependent Clp protease ATP-binding subunit ClpX"/>
    <property type="match status" value="1"/>
</dbReference>
<evidence type="ECO:0000256" key="3">
    <source>
        <dbReference type="ARBA" id="ARBA00022833"/>
    </source>
</evidence>
<dbReference type="InterPro" id="IPR010603">
    <property type="entry name" value="Znf_CppX_C4"/>
</dbReference>
<feature type="domain" description="ClpX-type ZB" evidence="8">
    <location>
        <begin position="1"/>
        <end position="54"/>
    </location>
</feature>
<dbReference type="GO" id="GO:0009376">
    <property type="term" value="C:HslUV protease complex"/>
    <property type="evidence" value="ECO:0007669"/>
    <property type="project" value="TreeGrafter"/>
</dbReference>
<dbReference type="GO" id="GO:0051082">
    <property type="term" value="F:unfolded protein binding"/>
    <property type="evidence" value="ECO:0007669"/>
    <property type="project" value="UniProtKB-UniRule"/>
</dbReference>
<evidence type="ECO:0000256" key="5">
    <source>
        <dbReference type="ARBA" id="ARBA00023186"/>
    </source>
</evidence>
<dbReference type="GO" id="GO:0051301">
    <property type="term" value="P:cell division"/>
    <property type="evidence" value="ECO:0007669"/>
    <property type="project" value="TreeGrafter"/>
</dbReference>
<dbReference type="NCBIfam" id="NF003745">
    <property type="entry name" value="PRK05342.1"/>
    <property type="match status" value="1"/>
</dbReference>
<dbReference type="HAMAP" id="MF_00175">
    <property type="entry name" value="ClpX"/>
    <property type="match status" value="1"/>
</dbReference>
<keyword evidence="1 6" id="KW-0479">Metal-binding</keyword>
<dbReference type="FunFam" id="1.10.8.60:FF:000002">
    <property type="entry name" value="ATP-dependent Clp protease ATP-binding subunit ClpX"/>
    <property type="match status" value="1"/>
</dbReference>
<dbReference type="GO" id="GO:0140662">
    <property type="term" value="F:ATP-dependent protein folding chaperone"/>
    <property type="evidence" value="ECO:0007669"/>
    <property type="project" value="InterPro"/>
</dbReference>
<dbReference type="GO" id="GO:0008270">
    <property type="term" value="F:zinc ion binding"/>
    <property type="evidence" value="ECO:0007669"/>
    <property type="project" value="UniProtKB-UniRule"/>
</dbReference>
<dbReference type="InterPro" id="IPR059188">
    <property type="entry name" value="Znf_CLPX-like"/>
</dbReference>
<name>A0A0R2M1F2_9LACO</name>
<sequence length="421" mass="46687">MFENTETNGPVNCSFCGKSQDQVKKIVAGPGVYICNECIDLCKEIIDEEFSEERSHELTDIPTPKEIVDELDQYVIGQNEAKRTLSVAVYNHYKRVKAMTDDEGQNDDGPELQKSNISLVGPTGSGKTFLAQSLARILDVPFAIADATTLTEAGYVGEDVENILLKLLQNADYDVERAEKGIIYIDEIDKIAKKSENVSITRDVSGEGVQQALLKILEGTIANVPPQGGRKHPQQEFIQIDTTNILFIVGGAFDGIEEIVKRRLGDKTIGFGTDTDGKNAVLDDSKSLMQQVVPEDLLQFGLIPEFIGRLPILTALERLTEDDLVRILTEPKNALVKQYQRLIALDNAELDFKKDALRAIAQEALARNTGARGLRSIIEDTMRDIMFDIPSREDVKKVIITRDTVENHAEPELVLEDQKAS</sequence>
<dbReference type="Proteomes" id="UP000051783">
    <property type="component" value="Unassembled WGS sequence"/>
</dbReference>
<reference evidence="9 10" key="1">
    <citation type="journal article" date="2015" name="Genome Announc.">
        <title>Expanding the biotechnology potential of lactobacilli through comparative genomics of 213 strains and associated genera.</title>
        <authorList>
            <person name="Sun Z."/>
            <person name="Harris H.M."/>
            <person name="McCann A."/>
            <person name="Guo C."/>
            <person name="Argimon S."/>
            <person name="Zhang W."/>
            <person name="Yang X."/>
            <person name="Jeffery I.B."/>
            <person name="Cooney J.C."/>
            <person name="Kagawa T.F."/>
            <person name="Liu W."/>
            <person name="Song Y."/>
            <person name="Salvetti E."/>
            <person name="Wrobel A."/>
            <person name="Rasinkangas P."/>
            <person name="Parkhill J."/>
            <person name="Rea M.C."/>
            <person name="O'Sullivan O."/>
            <person name="Ritari J."/>
            <person name="Douillard F.P."/>
            <person name="Paul Ross R."/>
            <person name="Yang R."/>
            <person name="Briner A.E."/>
            <person name="Felis G.E."/>
            <person name="de Vos W.M."/>
            <person name="Barrangou R."/>
            <person name="Klaenhammer T.R."/>
            <person name="Caufield P.W."/>
            <person name="Cui Y."/>
            <person name="Zhang H."/>
            <person name="O'Toole P.W."/>
        </authorList>
    </citation>
    <scope>NUCLEOTIDE SEQUENCE [LARGE SCALE GENOMIC DNA]</scope>
    <source>
        <strain evidence="9 10">LMG 26013</strain>
    </source>
</reference>
<keyword evidence="5 6" id="KW-0143">Chaperone</keyword>
<dbReference type="STRING" id="942150.IV64_GL001063"/>
<evidence type="ECO:0000256" key="2">
    <source>
        <dbReference type="ARBA" id="ARBA00022741"/>
    </source>
</evidence>
<dbReference type="PATRIC" id="fig|942150.3.peg.1098"/>
<dbReference type="SMART" id="SM00994">
    <property type="entry name" value="zf-C4_ClpX"/>
    <property type="match status" value="1"/>
</dbReference>
<evidence type="ECO:0000256" key="4">
    <source>
        <dbReference type="ARBA" id="ARBA00022840"/>
    </source>
</evidence>
<dbReference type="PANTHER" id="PTHR48102">
    <property type="entry name" value="ATP-DEPENDENT CLP PROTEASE ATP-BINDING SUBUNIT CLPX-LIKE, MITOCHONDRIAL-RELATED"/>
    <property type="match status" value="1"/>
</dbReference>
<dbReference type="Pfam" id="PF06689">
    <property type="entry name" value="zf-C4_ClpX"/>
    <property type="match status" value="1"/>
</dbReference>
<dbReference type="AlphaFoldDB" id="A0A0R2M1F2"/>
<dbReference type="GO" id="GO:0008233">
    <property type="term" value="F:peptidase activity"/>
    <property type="evidence" value="ECO:0007669"/>
    <property type="project" value="UniProtKB-KW"/>
</dbReference>
<dbReference type="InterPro" id="IPR004487">
    <property type="entry name" value="Clp_protease_ATP-bd_su_ClpX"/>
</dbReference>
<dbReference type="InterPro" id="IPR003959">
    <property type="entry name" value="ATPase_AAA_core"/>
</dbReference>
<accession>A0A0R2M1F2</accession>
<dbReference type="GO" id="GO:0046983">
    <property type="term" value="F:protein dimerization activity"/>
    <property type="evidence" value="ECO:0007669"/>
    <property type="project" value="UniProtKB-UniRule"/>
</dbReference>
<feature type="binding site" evidence="6 7">
    <location>
        <position position="35"/>
    </location>
    <ligand>
        <name>Zn(2+)</name>
        <dbReference type="ChEBI" id="CHEBI:29105"/>
    </ligand>
</feature>
<dbReference type="SMART" id="SM00382">
    <property type="entry name" value="AAA"/>
    <property type="match status" value="1"/>
</dbReference>
<dbReference type="OrthoDB" id="9804062at2"/>
<dbReference type="GO" id="GO:0051603">
    <property type="term" value="P:proteolysis involved in protein catabolic process"/>
    <property type="evidence" value="ECO:0007669"/>
    <property type="project" value="TreeGrafter"/>
</dbReference>
<dbReference type="Pfam" id="PF07724">
    <property type="entry name" value="AAA_2"/>
    <property type="match status" value="1"/>
</dbReference>
<dbReference type="SUPFAM" id="SSF57716">
    <property type="entry name" value="Glucocorticoid receptor-like (DNA-binding domain)"/>
    <property type="match status" value="1"/>
</dbReference>
<proteinExistence type="inferred from homology"/>
<dbReference type="Gene3D" id="6.20.220.10">
    <property type="entry name" value="ClpX chaperone, C4-type zinc finger domain"/>
    <property type="match status" value="1"/>
</dbReference>
<dbReference type="InterPro" id="IPR050052">
    <property type="entry name" value="ATP-dep_Clp_protease_ClpX"/>
</dbReference>
<dbReference type="Gene3D" id="1.10.8.60">
    <property type="match status" value="1"/>
</dbReference>
<dbReference type="CDD" id="cd19497">
    <property type="entry name" value="RecA-like_ClpX"/>
    <property type="match status" value="1"/>
</dbReference>
<keyword evidence="10" id="KW-1185">Reference proteome</keyword>
<keyword evidence="2 6" id="KW-0547">Nucleotide-binding</keyword>
<feature type="binding site" evidence="6 7">
    <location>
        <position position="38"/>
    </location>
    <ligand>
        <name>Zn(2+)</name>
        <dbReference type="ChEBI" id="CHEBI:29105"/>
    </ligand>
</feature>
<evidence type="ECO:0000313" key="10">
    <source>
        <dbReference type="Proteomes" id="UP000051783"/>
    </source>
</evidence>
<dbReference type="SUPFAM" id="SSF52540">
    <property type="entry name" value="P-loop containing nucleoside triphosphate hydrolases"/>
    <property type="match status" value="1"/>
</dbReference>
<evidence type="ECO:0000259" key="8">
    <source>
        <dbReference type="PROSITE" id="PS51902"/>
    </source>
</evidence>
<evidence type="ECO:0000256" key="6">
    <source>
        <dbReference type="HAMAP-Rule" id="MF_00175"/>
    </source>
</evidence>
<dbReference type="InterPro" id="IPR003593">
    <property type="entry name" value="AAA+_ATPase"/>
</dbReference>
<keyword evidence="9" id="KW-0378">Hydrolase</keyword>
<dbReference type="GO" id="GO:0016887">
    <property type="term" value="F:ATP hydrolysis activity"/>
    <property type="evidence" value="ECO:0007669"/>
    <property type="project" value="InterPro"/>
</dbReference>
<dbReference type="EMBL" id="JQCL01000095">
    <property type="protein sequence ID" value="KRO07903.1"/>
    <property type="molecule type" value="Genomic_DNA"/>
</dbReference>
<comment type="subunit">
    <text evidence="6">Component of the ClpX-ClpP complex. Forms a hexameric ring that, in the presence of ATP, binds to fourteen ClpP subunits assembled into a disk-like structure with a central cavity, resembling the structure of eukaryotic proteasomes.</text>
</comment>
<dbReference type="Pfam" id="PF10431">
    <property type="entry name" value="ClpB_D2-small"/>
    <property type="match status" value="1"/>
</dbReference>
<keyword evidence="4 6" id="KW-0067">ATP-binding</keyword>
<dbReference type="PROSITE" id="PS51902">
    <property type="entry name" value="CLPX_ZB"/>
    <property type="match status" value="1"/>
</dbReference>
<gene>
    <name evidence="6" type="primary">clpX</name>
    <name evidence="9" type="ORF">IV64_GL001063</name>
</gene>
<dbReference type="SMART" id="SM01086">
    <property type="entry name" value="ClpB_D2-small"/>
    <property type="match status" value="1"/>
</dbReference>
<comment type="caution">
    <text evidence="9">The sequence shown here is derived from an EMBL/GenBank/DDBJ whole genome shotgun (WGS) entry which is preliminary data.</text>
</comment>
<comment type="function">
    <text evidence="6">ATP-dependent specificity component of the Clp protease. It directs the protease to specific substrates. Can perform chaperone functions in the absence of ClpP.</text>
</comment>
<evidence type="ECO:0000256" key="7">
    <source>
        <dbReference type="PROSITE-ProRule" id="PRU01250"/>
    </source>
</evidence>
<dbReference type="Gene3D" id="3.40.50.300">
    <property type="entry name" value="P-loop containing nucleotide triphosphate hydrolases"/>
    <property type="match status" value="1"/>
</dbReference>
<evidence type="ECO:0000313" key="9">
    <source>
        <dbReference type="EMBL" id="KRO07903.1"/>
    </source>
</evidence>
<keyword evidence="3 6" id="KW-0862">Zinc</keyword>
<dbReference type="NCBIfam" id="TIGR00382">
    <property type="entry name" value="clpX"/>
    <property type="match status" value="1"/>
</dbReference>
<dbReference type="GO" id="GO:0005524">
    <property type="term" value="F:ATP binding"/>
    <property type="evidence" value="ECO:0007669"/>
    <property type="project" value="UniProtKB-UniRule"/>
</dbReference>
<dbReference type="InterPro" id="IPR019489">
    <property type="entry name" value="Clp_ATPase_C"/>
</dbReference>
<organism evidence="9 10">
    <name type="scientific">Lactiplantibacillus xiangfangensis</name>
    <dbReference type="NCBI Taxonomy" id="942150"/>
    <lineage>
        <taxon>Bacteria</taxon>
        <taxon>Bacillati</taxon>
        <taxon>Bacillota</taxon>
        <taxon>Bacilli</taxon>
        <taxon>Lactobacillales</taxon>
        <taxon>Lactobacillaceae</taxon>
        <taxon>Lactiplantibacillus</taxon>
    </lineage>
</organism>
<dbReference type="PANTHER" id="PTHR48102:SF7">
    <property type="entry name" value="ATP-DEPENDENT CLP PROTEASE ATP-BINDING SUBUNIT CLPX-LIKE, MITOCHONDRIAL"/>
    <property type="match status" value="1"/>
</dbReference>
<dbReference type="InterPro" id="IPR046425">
    <property type="entry name" value="ClpX_bact"/>
</dbReference>
<protein>
    <recommendedName>
        <fullName evidence="6">ATP-dependent Clp protease ATP-binding subunit ClpX</fullName>
    </recommendedName>
</protein>
<dbReference type="InterPro" id="IPR038366">
    <property type="entry name" value="Znf_CppX_C4_sf"/>
</dbReference>